<feature type="transmembrane region" description="Helical" evidence="8">
    <location>
        <begin position="215"/>
        <end position="234"/>
    </location>
</feature>
<feature type="transmembrane region" description="Helical" evidence="8">
    <location>
        <begin position="379"/>
        <end position="402"/>
    </location>
</feature>
<evidence type="ECO:0000256" key="2">
    <source>
        <dbReference type="ARBA" id="ARBA00008537"/>
    </source>
</evidence>
<keyword evidence="11" id="KW-1185">Reference proteome</keyword>
<evidence type="ECO:0000256" key="8">
    <source>
        <dbReference type="SAM" id="Phobius"/>
    </source>
</evidence>
<comment type="subcellular location">
    <subcellularLocation>
        <location evidence="1">Cell membrane</location>
        <topology evidence="1">Multi-pass membrane protein</topology>
    </subcellularLocation>
</comment>
<dbReference type="InterPro" id="IPR005829">
    <property type="entry name" value="Sugar_transporter_CS"/>
</dbReference>
<gene>
    <name evidence="10" type="ORF">GA0116948_12014</name>
</gene>
<dbReference type="NCBIfam" id="TIGR00711">
    <property type="entry name" value="efflux_EmrB"/>
    <property type="match status" value="1"/>
</dbReference>
<evidence type="ECO:0000256" key="1">
    <source>
        <dbReference type="ARBA" id="ARBA00004651"/>
    </source>
</evidence>
<dbReference type="PANTHER" id="PTHR42718">
    <property type="entry name" value="MAJOR FACILITATOR SUPERFAMILY MULTIDRUG TRANSPORTER MFSC"/>
    <property type="match status" value="1"/>
</dbReference>
<name>A0A1C4G280_9BACT</name>
<dbReference type="GO" id="GO:0005886">
    <property type="term" value="C:plasma membrane"/>
    <property type="evidence" value="ECO:0007669"/>
    <property type="project" value="UniProtKB-SubCell"/>
</dbReference>
<dbReference type="Pfam" id="PF07690">
    <property type="entry name" value="MFS_1"/>
    <property type="match status" value="1"/>
</dbReference>
<feature type="transmembrane region" description="Helical" evidence="8">
    <location>
        <begin position="320"/>
        <end position="338"/>
    </location>
</feature>
<dbReference type="InterPro" id="IPR036259">
    <property type="entry name" value="MFS_trans_sf"/>
</dbReference>
<keyword evidence="3" id="KW-0813">Transport</keyword>
<evidence type="ECO:0000259" key="9">
    <source>
        <dbReference type="PROSITE" id="PS50850"/>
    </source>
</evidence>
<evidence type="ECO:0000313" key="10">
    <source>
        <dbReference type="EMBL" id="SCC62297.1"/>
    </source>
</evidence>
<dbReference type="PANTHER" id="PTHR42718:SF9">
    <property type="entry name" value="MAJOR FACILITATOR SUPERFAMILY MULTIDRUG TRANSPORTER MFSC"/>
    <property type="match status" value="1"/>
</dbReference>
<keyword evidence="7 8" id="KW-0472">Membrane</keyword>
<organism evidence="10 11">
    <name type="scientific">Chitinophaga costaii</name>
    <dbReference type="NCBI Taxonomy" id="1335309"/>
    <lineage>
        <taxon>Bacteria</taxon>
        <taxon>Pseudomonadati</taxon>
        <taxon>Bacteroidota</taxon>
        <taxon>Chitinophagia</taxon>
        <taxon>Chitinophagales</taxon>
        <taxon>Chitinophagaceae</taxon>
        <taxon>Chitinophaga</taxon>
    </lineage>
</organism>
<feature type="transmembrane region" description="Helical" evidence="8">
    <location>
        <begin position="423"/>
        <end position="440"/>
    </location>
</feature>
<evidence type="ECO:0000256" key="4">
    <source>
        <dbReference type="ARBA" id="ARBA00022475"/>
    </source>
</evidence>
<reference evidence="10 11" key="1">
    <citation type="submission" date="2016-08" db="EMBL/GenBank/DDBJ databases">
        <authorList>
            <person name="Seilhamer J.J."/>
        </authorList>
    </citation>
    <scope>NUCLEOTIDE SEQUENCE [LARGE SCALE GENOMIC DNA]</scope>
    <source>
        <strain evidence="10 11">A37T2</strain>
    </source>
</reference>
<sequence length="535" mass="59134">MARGALNILRMQQQDSLVEYGFRRVIITITAVLCALLEIVDTTIVNVALNNIKGNMGATLTEVSWVVTAYAIGNVIIVPMTSWLSQQFGRRNYFAASIVIFTICSFLCGNAHTMPELIIFRFLQGVGGGALLVTSQTLITEAYPPEKRGMAQAIYGMGVIVGPTLGPPLGGYIVDNFDWPYIFYINVPLGVISTLFTLEFVKSPKYGEKTAIKDVDWFGILWLAVFVGSLQFVLERGQDEDWFSSDLIVCFSIASFFGFFFFLWRELTFRNPIVNLRVLGNGNLRVGTILSFILGFGLYGSTFIIPLYTQATLGWTAQESGLLMLPASLVTAFMMPIVGQLLQRGLKHQYMVAFGMLTFFIYSFWGYNIITPDTGAENFFWMLVVRGLGLAFLFIPITMLSLSTLKGKQIGEGAAFTGMMRQLGGSFGVALISTFIARTTQRHHSDLVSHVTVDNLATQQRVSGAQANFMAHGMAPNIALKSAYQGIEYAVMKQATVMSYMETFLYLGVMFLICIPFVLMVKSTKAAKLDASAMH</sequence>
<dbReference type="AlphaFoldDB" id="A0A1C4G280"/>
<feature type="domain" description="Major facilitator superfamily (MFS) profile" evidence="9">
    <location>
        <begin position="27"/>
        <end position="526"/>
    </location>
</feature>
<feature type="transmembrane region" description="Helical" evidence="8">
    <location>
        <begin position="181"/>
        <end position="203"/>
    </location>
</feature>
<feature type="transmembrane region" description="Helical" evidence="8">
    <location>
        <begin position="21"/>
        <end position="40"/>
    </location>
</feature>
<dbReference type="EMBL" id="FMAR01000020">
    <property type="protein sequence ID" value="SCC62297.1"/>
    <property type="molecule type" value="Genomic_DNA"/>
</dbReference>
<evidence type="ECO:0000256" key="6">
    <source>
        <dbReference type="ARBA" id="ARBA00022989"/>
    </source>
</evidence>
<dbReference type="GO" id="GO:0022857">
    <property type="term" value="F:transmembrane transporter activity"/>
    <property type="evidence" value="ECO:0007669"/>
    <property type="project" value="InterPro"/>
</dbReference>
<dbReference type="Gene3D" id="1.20.1720.10">
    <property type="entry name" value="Multidrug resistance protein D"/>
    <property type="match status" value="1"/>
</dbReference>
<dbReference type="PRINTS" id="PR01036">
    <property type="entry name" value="TCRTETB"/>
</dbReference>
<dbReference type="Proteomes" id="UP000242818">
    <property type="component" value="Unassembled WGS sequence"/>
</dbReference>
<feature type="transmembrane region" description="Helical" evidence="8">
    <location>
        <begin position="246"/>
        <end position="264"/>
    </location>
</feature>
<dbReference type="InterPro" id="IPR011701">
    <property type="entry name" value="MFS"/>
</dbReference>
<feature type="transmembrane region" description="Helical" evidence="8">
    <location>
        <begin position="284"/>
        <end position="308"/>
    </location>
</feature>
<feature type="transmembrane region" description="Helical" evidence="8">
    <location>
        <begin position="503"/>
        <end position="521"/>
    </location>
</feature>
<keyword evidence="5 8" id="KW-0812">Transmembrane</keyword>
<feature type="transmembrane region" description="Helical" evidence="8">
    <location>
        <begin position="63"/>
        <end position="81"/>
    </location>
</feature>
<feature type="transmembrane region" description="Helical" evidence="8">
    <location>
        <begin position="350"/>
        <end position="367"/>
    </location>
</feature>
<dbReference type="PROSITE" id="PS50850">
    <property type="entry name" value="MFS"/>
    <property type="match status" value="1"/>
</dbReference>
<feature type="transmembrane region" description="Helical" evidence="8">
    <location>
        <begin position="151"/>
        <end position="169"/>
    </location>
</feature>
<proteinExistence type="inferred from homology"/>
<protein>
    <submittedName>
        <fullName evidence="10">MFS transporter, DHA2 family, multidrug resistance protein</fullName>
    </submittedName>
</protein>
<evidence type="ECO:0000256" key="5">
    <source>
        <dbReference type="ARBA" id="ARBA00022692"/>
    </source>
</evidence>
<dbReference type="PROSITE" id="PS00217">
    <property type="entry name" value="SUGAR_TRANSPORT_2"/>
    <property type="match status" value="1"/>
</dbReference>
<dbReference type="SUPFAM" id="SSF103473">
    <property type="entry name" value="MFS general substrate transporter"/>
    <property type="match status" value="1"/>
</dbReference>
<dbReference type="CDD" id="cd17503">
    <property type="entry name" value="MFS_LmrB_MDR_like"/>
    <property type="match status" value="1"/>
</dbReference>
<comment type="similarity">
    <text evidence="2">Belongs to the major facilitator superfamily. EmrB family.</text>
</comment>
<dbReference type="InterPro" id="IPR020846">
    <property type="entry name" value="MFS_dom"/>
</dbReference>
<evidence type="ECO:0000256" key="3">
    <source>
        <dbReference type="ARBA" id="ARBA00022448"/>
    </source>
</evidence>
<keyword evidence="6 8" id="KW-1133">Transmembrane helix</keyword>
<keyword evidence="4" id="KW-1003">Cell membrane</keyword>
<dbReference type="STRING" id="1335309.GA0116948_12014"/>
<dbReference type="Gene3D" id="1.20.1250.20">
    <property type="entry name" value="MFS general substrate transporter like domains"/>
    <property type="match status" value="1"/>
</dbReference>
<evidence type="ECO:0000256" key="7">
    <source>
        <dbReference type="ARBA" id="ARBA00023136"/>
    </source>
</evidence>
<dbReference type="InterPro" id="IPR004638">
    <property type="entry name" value="EmrB-like"/>
</dbReference>
<evidence type="ECO:0000313" key="11">
    <source>
        <dbReference type="Proteomes" id="UP000242818"/>
    </source>
</evidence>
<accession>A0A1C4G280</accession>
<feature type="transmembrane region" description="Helical" evidence="8">
    <location>
        <begin position="93"/>
        <end position="112"/>
    </location>
</feature>